<dbReference type="AlphaFoldDB" id="A0A8I1AP43"/>
<accession>A0A8I1AP43</accession>
<dbReference type="NCBIfam" id="TIGR02523">
    <property type="entry name" value="type_IV_pilV"/>
    <property type="match status" value="1"/>
</dbReference>
<dbReference type="Proteomes" id="UP000644140">
    <property type="component" value="Chromosome"/>
</dbReference>
<organism evidence="2 3">
    <name type="scientific">Acinetobacter bereziniae</name>
    <name type="common">Acinetobacter genomosp. 10</name>
    <dbReference type="NCBI Taxonomy" id="106648"/>
    <lineage>
        <taxon>Bacteria</taxon>
        <taxon>Pseudomonadati</taxon>
        <taxon>Pseudomonadota</taxon>
        <taxon>Gammaproteobacteria</taxon>
        <taxon>Moraxellales</taxon>
        <taxon>Moraxellaceae</taxon>
        <taxon>Acinetobacter</taxon>
    </lineage>
</organism>
<sequence>MMKALSSQKGIGMMEVLVALILLSIGVLGFAMLQMRAMEASLDASKRIQAMSLARDLSERMRANNQGLSKNITIKVNDVDQVVDAYANAFSGRTYATTYSAKCNNTTKCSSQKFAEEDVNQILYKAFLNGMKTSISDCPGNMTRSRYCVYVAWDETEPTNSDSTNSCTKGGSYNKDSKCIILETY</sequence>
<gene>
    <name evidence="2" type="primary">pilV</name>
    <name evidence="2" type="ORF">I9054_002170</name>
</gene>
<feature type="domain" description="Type IV pilin Tt1218-like" evidence="1">
    <location>
        <begin position="33"/>
        <end position="119"/>
    </location>
</feature>
<evidence type="ECO:0000313" key="2">
    <source>
        <dbReference type="EMBL" id="UUN98294.1"/>
    </source>
</evidence>
<evidence type="ECO:0000313" key="3">
    <source>
        <dbReference type="Proteomes" id="UP000644140"/>
    </source>
</evidence>
<protein>
    <submittedName>
        <fullName evidence="2">Type IV pilus modification protein PilV</fullName>
    </submittedName>
</protein>
<name>A0A8I1AP43_ACIBZ</name>
<proteinExistence type="predicted"/>
<dbReference type="InterPro" id="IPR054402">
    <property type="entry name" value="Tt1218-like_dom"/>
</dbReference>
<dbReference type="Pfam" id="PF22150">
    <property type="entry name" value="Tt1218-like"/>
    <property type="match status" value="1"/>
</dbReference>
<dbReference type="EMBL" id="CP092085">
    <property type="protein sequence ID" value="UUN98294.1"/>
    <property type="molecule type" value="Genomic_DNA"/>
</dbReference>
<dbReference type="InterPro" id="IPR013362">
    <property type="entry name" value="Pilus_4_PilV"/>
</dbReference>
<reference evidence="2" key="1">
    <citation type="submission" date="2022-02" db="EMBL/GenBank/DDBJ databases">
        <title>Characterization of Tn125 harboring carbapenem-resistant Acinetobacter bereziniae clinical isolates.</title>
        <authorList>
            <person name="Wong N.-K."/>
            <person name="Pan Q."/>
        </authorList>
    </citation>
    <scope>NUCLEOTIDE SEQUENCE</scope>
    <source>
        <strain evidence="2">GD03393</strain>
    </source>
</reference>
<dbReference type="RefSeq" id="WP_151781298.1">
    <property type="nucleotide sequence ID" value="NZ_BKNL01000045.1"/>
</dbReference>
<evidence type="ECO:0000259" key="1">
    <source>
        <dbReference type="Pfam" id="PF22150"/>
    </source>
</evidence>